<gene>
    <name evidence="3" type="primary">LOC106578010</name>
</gene>
<evidence type="ECO:0000313" key="2">
    <source>
        <dbReference type="Proteomes" id="UP001652741"/>
    </source>
</evidence>
<reference evidence="3" key="1">
    <citation type="submission" date="2025-08" db="UniProtKB">
        <authorList>
            <consortium name="RefSeq"/>
        </authorList>
    </citation>
    <scope>IDENTIFICATION</scope>
</reference>
<feature type="region of interest" description="Disordered" evidence="1">
    <location>
        <begin position="83"/>
        <end position="110"/>
    </location>
</feature>
<proteinExistence type="predicted"/>
<accession>A0A1S3N994</accession>
<dbReference type="PANTHER" id="PTHR31025:SF30">
    <property type="entry name" value="SI:DKEY-15H8.17"/>
    <property type="match status" value="1"/>
</dbReference>
<dbReference type="GeneID" id="106578010"/>
<protein>
    <submittedName>
        <fullName evidence="3">Uncharacterized protein isoform X1</fullName>
    </submittedName>
</protein>
<dbReference type="PANTHER" id="PTHR31025">
    <property type="entry name" value="SI:CH211-196P9.1-RELATED"/>
    <property type="match status" value="1"/>
</dbReference>
<feature type="compositionally biased region" description="Low complexity" evidence="1">
    <location>
        <begin position="85"/>
        <end position="110"/>
    </location>
</feature>
<organism evidence="2 3">
    <name type="scientific">Salmo salar</name>
    <name type="common">Atlantic salmon</name>
    <dbReference type="NCBI Taxonomy" id="8030"/>
    <lineage>
        <taxon>Eukaryota</taxon>
        <taxon>Metazoa</taxon>
        <taxon>Chordata</taxon>
        <taxon>Craniata</taxon>
        <taxon>Vertebrata</taxon>
        <taxon>Euteleostomi</taxon>
        <taxon>Actinopterygii</taxon>
        <taxon>Neopterygii</taxon>
        <taxon>Teleostei</taxon>
        <taxon>Protacanthopterygii</taxon>
        <taxon>Salmoniformes</taxon>
        <taxon>Salmonidae</taxon>
        <taxon>Salmoninae</taxon>
        <taxon>Salmo</taxon>
    </lineage>
</organism>
<dbReference type="RefSeq" id="XP_045556456.1">
    <property type="nucleotide sequence ID" value="XM_045700500.1"/>
</dbReference>
<feature type="region of interest" description="Disordered" evidence="1">
    <location>
        <begin position="343"/>
        <end position="364"/>
    </location>
</feature>
<sequence length="364" mass="40710">MTELGEEIREAVLSVLPYLPEQTLSSLQDKLASVGIEGKPDLQFLKEEALQDHIRPIQCQKLLNAWRFEGQARCDTAGAIEDASTFEPSSPSPSQSSSTSSTTRSTTSTTSTVDLDIWPENFTVCWCKMSMNLRSAIARGTQPTSGEQREMRCAINASPAPKIAELRSKWSYLFTQKELYNHFKLLIHVSILGKKTDATMVEKRKIIIQYFLYNPTNEEVRHILSMFEKGGATAVGPYVVLLLMAHFQERTDAFLLQADVSDTATDVEGSIPLPDSPRLILQGDTMTAAKWMMSIEKEVVMPVHSNFVAALAAFFLPHSTPSIFSTKRRLHAPWSSSKDVLLESVHPLPRRPPQQRTSARKAER</sequence>
<keyword evidence="2" id="KW-1185">Reference proteome</keyword>
<evidence type="ECO:0000313" key="3">
    <source>
        <dbReference type="RefSeq" id="XP_045556456.1"/>
    </source>
</evidence>
<dbReference type="AlphaFoldDB" id="A0A1S3N994"/>
<evidence type="ECO:0000256" key="1">
    <source>
        <dbReference type="SAM" id="MobiDB-lite"/>
    </source>
</evidence>
<dbReference type="Proteomes" id="UP001652741">
    <property type="component" value="Chromosome ssa18"/>
</dbReference>
<name>A0A1S3N994_SALSA</name>